<dbReference type="EMBL" id="QGKY02001015">
    <property type="protein sequence ID" value="KAF2573641.1"/>
    <property type="molecule type" value="Genomic_DNA"/>
</dbReference>
<dbReference type="AlphaFoldDB" id="A0A8S9IUL7"/>
<evidence type="ECO:0000256" key="1">
    <source>
        <dbReference type="SAM" id="MobiDB-lite"/>
    </source>
</evidence>
<feature type="compositionally biased region" description="Basic and acidic residues" evidence="1">
    <location>
        <begin position="224"/>
        <end position="235"/>
    </location>
</feature>
<accession>A0A8S9IUL7</accession>
<comment type="caution">
    <text evidence="2">The sequence shown here is derived from an EMBL/GenBank/DDBJ whole genome shotgun (WGS) entry which is preliminary data.</text>
</comment>
<feature type="region of interest" description="Disordered" evidence="1">
    <location>
        <begin position="177"/>
        <end position="259"/>
    </location>
</feature>
<reference evidence="2" key="1">
    <citation type="submission" date="2019-12" db="EMBL/GenBank/DDBJ databases">
        <title>Genome sequencing and annotation of Brassica cretica.</title>
        <authorList>
            <person name="Studholme D.J."/>
            <person name="Sarris P.F."/>
        </authorList>
    </citation>
    <scope>NUCLEOTIDE SEQUENCE</scope>
    <source>
        <strain evidence="2">PFS-102/07</strain>
        <tissue evidence="2">Leaf</tissue>
    </source>
</reference>
<evidence type="ECO:0000313" key="2">
    <source>
        <dbReference type="EMBL" id="KAF2573641.1"/>
    </source>
</evidence>
<organism evidence="2">
    <name type="scientific">Brassica cretica</name>
    <name type="common">Mustard</name>
    <dbReference type="NCBI Taxonomy" id="69181"/>
    <lineage>
        <taxon>Eukaryota</taxon>
        <taxon>Viridiplantae</taxon>
        <taxon>Streptophyta</taxon>
        <taxon>Embryophyta</taxon>
        <taxon>Tracheophyta</taxon>
        <taxon>Spermatophyta</taxon>
        <taxon>Magnoliopsida</taxon>
        <taxon>eudicotyledons</taxon>
        <taxon>Gunneridae</taxon>
        <taxon>Pentapetalae</taxon>
        <taxon>rosids</taxon>
        <taxon>malvids</taxon>
        <taxon>Brassicales</taxon>
        <taxon>Brassicaceae</taxon>
        <taxon>Brassiceae</taxon>
        <taxon>Brassica</taxon>
    </lineage>
</organism>
<name>A0A8S9IUL7_BRACR</name>
<proteinExistence type="predicted"/>
<gene>
    <name evidence="2" type="ORF">F2Q70_00003973</name>
</gene>
<feature type="compositionally biased region" description="Polar residues" evidence="1">
    <location>
        <begin position="177"/>
        <end position="192"/>
    </location>
</feature>
<protein>
    <submittedName>
        <fullName evidence="2">Uncharacterized protein</fullName>
    </submittedName>
</protein>
<feature type="compositionally biased region" description="Polar residues" evidence="1">
    <location>
        <begin position="209"/>
        <end position="221"/>
    </location>
</feature>
<sequence length="259" mass="28608">MMIIRKFLQGLSPDIRSRLEAVEFHRLDDLVERVVIVEKAISAERASSTIPHHLDVHMFHSSVSHLHLCREDDEVEFFGEVPVVSNVPPIVPVNPPLPLPPGMRQASAGRAYTLELPGPSGPPKGIEFLQTLGMTPASGSPLEDASGPRYESLKEKLDEHSKQLEQSAEKLSQLESENLTLQDENQALNTASNKKRRFRAQIRPMPTLETPNSGTGTTLPPKTSHGDSATREKTKGSQTYDVEDSESEPNPNKEAPKEQ</sequence>